<organism evidence="12 13">
    <name type="scientific">Cinchona calisaya</name>
    <dbReference type="NCBI Taxonomy" id="153742"/>
    <lineage>
        <taxon>Eukaryota</taxon>
        <taxon>Viridiplantae</taxon>
        <taxon>Streptophyta</taxon>
        <taxon>Embryophyta</taxon>
        <taxon>Tracheophyta</taxon>
        <taxon>Spermatophyta</taxon>
        <taxon>Magnoliopsida</taxon>
        <taxon>eudicotyledons</taxon>
        <taxon>Gunneridae</taxon>
        <taxon>Pentapetalae</taxon>
        <taxon>asterids</taxon>
        <taxon>lamiids</taxon>
        <taxon>Gentianales</taxon>
        <taxon>Rubiaceae</taxon>
        <taxon>Cinchonoideae</taxon>
        <taxon>Cinchoneae</taxon>
        <taxon>Cinchona</taxon>
    </lineage>
</organism>
<evidence type="ECO:0000256" key="8">
    <source>
        <dbReference type="ARBA" id="ARBA00023288"/>
    </source>
</evidence>
<comment type="similarity">
    <text evidence="9">Belongs to the early nodulin-like (ENODL) family.</text>
</comment>
<dbReference type="InterPro" id="IPR041846">
    <property type="entry name" value="ENL_dom"/>
</dbReference>
<dbReference type="GO" id="GO:0098552">
    <property type="term" value="C:side of membrane"/>
    <property type="evidence" value="ECO:0007669"/>
    <property type="project" value="UniProtKB-KW"/>
</dbReference>
<keyword evidence="3" id="KW-0336">GPI-anchor</keyword>
<keyword evidence="7" id="KW-0325">Glycoprotein</keyword>
<comment type="subcellular location">
    <subcellularLocation>
        <location evidence="1">Cell membrane</location>
        <topology evidence="1">Lipid-anchor</topology>
        <topology evidence="1">GPI-anchor</topology>
    </subcellularLocation>
</comment>
<dbReference type="PANTHER" id="PTHR33021:SF44">
    <property type="entry name" value="EARLY NODULIN-LIKE PROTEIN 8"/>
    <property type="match status" value="1"/>
</dbReference>
<keyword evidence="6" id="KW-1015">Disulfide bond</keyword>
<dbReference type="PANTHER" id="PTHR33021">
    <property type="entry name" value="BLUE COPPER PROTEIN"/>
    <property type="match status" value="1"/>
</dbReference>
<evidence type="ECO:0000256" key="2">
    <source>
        <dbReference type="ARBA" id="ARBA00022475"/>
    </source>
</evidence>
<dbReference type="Pfam" id="PF02298">
    <property type="entry name" value="Cu_bind_like"/>
    <property type="match status" value="1"/>
</dbReference>
<feature type="signal peptide" evidence="10">
    <location>
        <begin position="1"/>
        <end position="28"/>
    </location>
</feature>
<feature type="chain" id="PRO_5044854030" description="Phytocyanin domain-containing protein" evidence="10">
    <location>
        <begin position="29"/>
        <end position="198"/>
    </location>
</feature>
<keyword evidence="8" id="KW-0449">Lipoprotein</keyword>
<dbReference type="PROSITE" id="PS51485">
    <property type="entry name" value="PHYTOCYANIN"/>
    <property type="match status" value="1"/>
</dbReference>
<dbReference type="AlphaFoldDB" id="A0ABD2XW31"/>
<accession>A0ABD2XW31</accession>
<evidence type="ECO:0000256" key="7">
    <source>
        <dbReference type="ARBA" id="ARBA00023180"/>
    </source>
</evidence>
<keyword evidence="4 10" id="KW-0732">Signal</keyword>
<dbReference type="SUPFAM" id="SSF49503">
    <property type="entry name" value="Cupredoxins"/>
    <property type="match status" value="1"/>
</dbReference>
<keyword evidence="13" id="KW-1185">Reference proteome</keyword>
<gene>
    <name evidence="12" type="ORF">ACH5RR_038256</name>
</gene>
<evidence type="ECO:0000256" key="6">
    <source>
        <dbReference type="ARBA" id="ARBA00023157"/>
    </source>
</evidence>
<dbReference type="GO" id="GO:0005886">
    <property type="term" value="C:plasma membrane"/>
    <property type="evidence" value="ECO:0007669"/>
    <property type="project" value="UniProtKB-SubCell"/>
</dbReference>
<evidence type="ECO:0000256" key="3">
    <source>
        <dbReference type="ARBA" id="ARBA00022622"/>
    </source>
</evidence>
<dbReference type="FunFam" id="2.60.40.420:FF:000010">
    <property type="entry name" value="Early nodulin-like protein 1"/>
    <property type="match status" value="1"/>
</dbReference>
<reference evidence="12 13" key="1">
    <citation type="submission" date="2024-11" db="EMBL/GenBank/DDBJ databases">
        <title>A near-complete genome assembly of Cinchona calisaya.</title>
        <authorList>
            <person name="Lian D.C."/>
            <person name="Zhao X.W."/>
            <person name="Wei L."/>
        </authorList>
    </citation>
    <scope>NUCLEOTIDE SEQUENCE [LARGE SCALE GENOMIC DNA]</scope>
    <source>
        <tissue evidence="12">Nenye</tissue>
    </source>
</reference>
<keyword evidence="5" id="KW-0472">Membrane</keyword>
<evidence type="ECO:0000256" key="10">
    <source>
        <dbReference type="SAM" id="SignalP"/>
    </source>
</evidence>
<dbReference type="CDD" id="cd11019">
    <property type="entry name" value="OsENODL1_like"/>
    <property type="match status" value="1"/>
</dbReference>
<evidence type="ECO:0000256" key="4">
    <source>
        <dbReference type="ARBA" id="ARBA00022729"/>
    </source>
</evidence>
<evidence type="ECO:0000256" key="1">
    <source>
        <dbReference type="ARBA" id="ARBA00004609"/>
    </source>
</evidence>
<evidence type="ECO:0000256" key="9">
    <source>
        <dbReference type="ARBA" id="ARBA00035011"/>
    </source>
</evidence>
<evidence type="ECO:0000256" key="5">
    <source>
        <dbReference type="ARBA" id="ARBA00023136"/>
    </source>
</evidence>
<comment type="caution">
    <text evidence="12">The sequence shown here is derived from an EMBL/GenBank/DDBJ whole genome shotgun (WGS) entry which is preliminary data.</text>
</comment>
<dbReference type="InterPro" id="IPR003245">
    <property type="entry name" value="Phytocyanin_dom"/>
</dbReference>
<sequence length="198" mass="21678">MASLSISRCKIWYALQLYLLIQTTKISCYQYKVGDLDSWTVPSSANPHVYSKWSNNHNFTIGDTVLFLYPPSQDSVIQVTAQNYKTCNIQDPILTMNNGNSVYNITSPGLFYFTSGVPGHCQKLQKLRIAVPGNGTFVFPPDDDAVSPIAASPSYPTVSGPMPMQENAPSASPLTRVYPIFMSAATVFFTSAMVIGSI</sequence>
<dbReference type="Proteomes" id="UP001630127">
    <property type="component" value="Unassembled WGS sequence"/>
</dbReference>
<name>A0ABD2XW31_9GENT</name>
<feature type="domain" description="Phytocyanin" evidence="11">
    <location>
        <begin position="29"/>
        <end position="133"/>
    </location>
</feature>
<evidence type="ECO:0000313" key="12">
    <source>
        <dbReference type="EMBL" id="KAL3499163.1"/>
    </source>
</evidence>
<dbReference type="EMBL" id="JBJUIK010000016">
    <property type="protein sequence ID" value="KAL3499163.1"/>
    <property type="molecule type" value="Genomic_DNA"/>
</dbReference>
<evidence type="ECO:0000313" key="13">
    <source>
        <dbReference type="Proteomes" id="UP001630127"/>
    </source>
</evidence>
<keyword evidence="2" id="KW-1003">Cell membrane</keyword>
<dbReference type="InterPro" id="IPR008972">
    <property type="entry name" value="Cupredoxin"/>
</dbReference>
<dbReference type="InterPro" id="IPR039391">
    <property type="entry name" value="Phytocyanin-like"/>
</dbReference>
<dbReference type="Gene3D" id="2.60.40.420">
    <property type="entry name" value="Cupredoxins - blue copper proteins"/>
    <property type="match status" value="1"/>
</dbReference>
<proteinExistence type="inferred from homology"/>
<protein>
    <recommendedName>
        <fullName evidence="11">Phytocyanin domain-containing protein</fullName>
    </recommendedName>
</protein>
<evidence type="ECO:0000259" key="11">
    <source>
        <dbReference type="PROSITE" id="PS51485"/>
    </source>
</evidence>